<dbReference type="PANTHER" id="PTHR24252">
    <property type="entry name" value="ACROSIN-RELATED"/>
    <property type="match status" value="1"/>
</dbReference>
<dbReference type="EMBL" id="ATBP01000728">
    <property type="protein sequence ID" value="ETR69135.1"/>
    <property type="molecule type" value="Genomic_DNA"/>
</dbReference>
<evidence type="ECO:0000313" key="7">
    <source>
        <dbReference type="Proteomes" id="UP000189670"/>
    </source>
</evidence>
<comment type="caution">
    <text evidence="6">The sequence shown here is derived from an EMBL/GenBank/DDBJ whole genome shotgun (WGS) entry which is preliminary data.</text>
</comment>
<dbReference type="InterPro" id="IPR001314">
    <property type="entry name" value="Peptidase_S1A"/>
</dbReference>
<protein>
    <submittedName>
        <fullName evidence="6">Trypsin</fullName>
    </submittedName>
</protein>
<dbReference type="SMART" id="SM00020">
    <property type="entry name" value="Tryp_SPc"/>
    <property type="match status" value="1"/>
</dbReference>
<dbReference type="FunFam" id="2.40.10.10:FF:000047">
    <property type="entry name" value="Trypsin eta"/>
    <property type="match status" value="1"/>
</dbReference>
<dbReference type="GO" id="GO:0005576">
    <property type="term" value="C:extracellular region"/>
    <property type="evidence" value="ECO:0007669"/>
    <property type="project" value="UniProtKB-SubCell"/>
</dbReference>
<evidence type="ECO:0000256" key="4">
    <source>
        <dbReference type="SAM" id="SignalP"/>
    </source>
</evidence>
<dbReference type="InterPro" id="IPR009003">
    <property type="entry name" value="Peptidase_S1_PA"/>
</dbReference>
<dbReference type="Proteomes" id="UP000189670">
    <property type="component" value="Unassembled WGS sequence"/>
</dbReference>
<dbReference type="InterPro" id="IPR043504">
    <property type="entry name" value="Peptidase_S1_PA_chymotrypsin"/>
</dbReference>
<dbReference type="GO" id="GO:0004252">
    <property type="term" value="F:serine-type endopeptidase activity"/>
    <property type="evidence" value="ECO:0007669"/>
    <property type="project" value="InterPro"/>
</dbReference>
<dbReference type="PROSITE" id="PS00134">
    <property type="entry name" value="TRYPSIN_HIS"/>
    <property type="match status" value="1"/>
</dbReference>
<keyword evidence="4" id="KW-0732">Signal</keyword>
<dbReference type="AlphaFoldDB" id="A0A1V1P323"/>
<dbReference type="Gene3D" id="2.40.10.10">
    <property type="entry name" value="Trypsin-like serine proteases"/>
    <property type="match status" value="1"/>
</dbReference>
<proteinExistence type="predicted"/>
<evidence type="ECO:0000313" key="6">
    <source>
        <dbReference type="EMBL" id="ETR69135.1"/>
    </source>
</evidence>
<dbReference type="Pfam" id="PF00089">
    <property type="entry name" value="Trypsin"/>
    <property type="match status" value="1"/>
</dbReference>
<reference evidence="7" key="1">
    <citation type="submission" date="2012-11" db="EMBL/GenBank/DDBJ databases">
        <authorList>
            <person name="Lucero-Rivera Y.E."/>
            <person name="Tovar-Ramirez D."/>
        </authorList>
    </citation>
    <scope>NUCLEOTIDE SEQUENCE [LARGE SCALE GENOMIC DNA]</scope>
    <source>
        <strain evidence="7">Araruama</strain>
    </source>
</reference>
<dbReference type="PRINTS" id="PR00722">
    <property type="entry name" value="CHYMOTRYPSIN"/>
</dbReference>
<evidence type="ECO:0000256" key="3">
    <source>
        <dbReference type="ARBA" id="ARBA00023157"/>
    </source>
</evidence>
<dbReference type="GO" id="GO:0006508">
    <property type="term" value="P:proteolysis"/>
    <property type="evidence" value="ECO:0007669"/>
    <property type="project" value="InterPro"/>
</dbReference>
<gene>
    <name evidence="6" type="ORF">OMM_04129</name>
</gene>
<keyword evidence="2" id="KW-0964">Secreted</keyword>
<dbReference type="InterPro" id="IPR001254">
    <property type="entry name" value="Trypsin_dom"/>
</dbReference>
<sequence length="406" mass="44246">MKLKSILFVLILCLLMPCISNAASKSKKKQARIVGGTTALPGEFPWMAALVYNGNRPYNSFCGASLIHPKWVMTAGHCMEGETTNSFKVVVGLNNLKTEVGHVRTAKQIIVHPDYDNYSLFSDIAMIELSESVEGIQPISLYYDSVNIIGKSLTILGWGDLKENGSGSDVLMKVSIPIVSDTSCKAAYPDEIEEGMLCAGIEIGGKDSCQGDSGGPAIIWMDDQWKLIGLVSWGEGCARPGKYGVYTRIPDFFSFVFEVAPVMDGLFGKTLFLEKGWNLVSLPYLPLHSDLSQLFPDADSAYAYSNDAYIPASQLYPGKGYWVKVPAAKKYTIVGFETCMDIPLTNGWHLIGPTVSAINPVSKANAAIHQIYAFSDGQYYETDICPHGQACWVKIVTGKKSAGKKL</sequence>
<comment type="subcellular location">
    <subcellularLocation>
        <location evidence="1">Secreted</location>
    </subcellularLocation>
</comment>
<organism evidence="6 7">
    <name type="scientific">Candidatus Magnetoglobus multicellularis str. Araruama</name>
    <dbReference type="NCBI Taxonomy" id="890399"/>
    <lineage>
        <taxon>Bacteria</taxon>
        <taxon>Pseudomonadati</taxon>
        <taxon>Thermodesulfobacteriota</taxon>
        <taxon>Desulfobacteria</taxon>
        <taxon>Desulfobacterales</taxon>
        <taxon>Desulfobacteraceae</taxon>
        <taxon>Candidatus Magnetoglobus</taxon>
    </lineage>
</organism>
<dbReference type="CDD" id="cd00190">
    <property type="entry name" value="Tryp_SPc"/>
    <property type="match status" value="1"/>
</dbReference>
<feature type="domain" description="Peptidase S1" evidence="5">
    <location>
        <begin position="33"/>
        <end position="261"/>
    </location>
</feature>
<dbReference type="InterPro" id="IPR018114">
    <property type="entry name" value="TRYPSIN_HIS"/>
</dbReference>
<feature type="signal peptide" evidence="4">
    <location>
        <begin position="1"/>
        <end position="22"/>
    </location>
</feature>
<dbReference type="PANTHER" id="PTHR24252:SF7">
    <property type="entry name" value="HYALIN"/>
    <property type="match status" value="1"/>
</dbReference>
<evidence type="ECO:0000256" key="1">
    <source>
        <dbReference type="ARBA" id="ARBA00004613"/>
    </source>
</evidence>
<dbReference type="GO" id="GO:0051604">
    <property type="term" value="P:protein maturation"/>
    <property type="evidence" value="ECO:0007669"/>
    <property type="project" value="UniProtKB-ARBA"/>
</dbReference>
<accession>A0A1V1P323</accession>
<evidence type="ECO:0000256" key="2">
    <source>
        <dbReference type="ARBA" id="ARBA00022525"/>
    </source>
</evidence>
<evidence type="ECO:0000259" key="5">
    <source>
        <dbReference type="PROSITE" id="PS50240"/>
    </source>
</evidence>
<dbReference type="PROSITE" id="PS50240">
    <property type="entry name" value="TRYPSIN_DOM"/>
    <property type="match status" value="1"/>
</dbReference>
<feature type="chain" id="PRO_5010747706" evidence="4">
    <location>
        <begin position="23"/>
        <end position="406"/>
    </location>
</feature>
<name>A0A1V1P323_9BACT</name>
<keyword evidence="3" id="KW-1015">Disulfide bond</keyword>
<dbReference type="SUPFAM" id="SSF50494">
    <property type="entry name" value="Trypsin-like serine proteases"/>
    <property type="match status" value="1"/>
</dbReference>